<sequence>MKKGWKILTGIAAVIVLLLAVVMFATSGMRSTANDFFGAVKQQDMTKARTYLSEEFKASTNEETLKEFLSRSALLNFKEAKWAESSINGGRGELNGTITTETGGNIPIKLMFIKENDEWKIYAMQKPTAGLQPSETSEASAGTTPKKSATTVPGKTEQIALARQSMHDFALSIKSKNMAHFRSTISNMWQSQFTTEKLNEGYAPIIKADIDLTVLDPLEPILDQEASINQDGVLIIKGHYPTKPSVVSFESKYIYEGISWKLIGFFLDIK</sequence>
<comment type="caution">
    <text evidence="2">The sequence shown here is derived from an EMBL/GenBank/DDBJ whole genome shotgun (WGS) entry which is preliminary data.</text>
</comment>
<name>Q0YQZ7_9CHLB</name>
<evidence type="ECO:0008006" key="4">
    <source>
        <dbReference type="Google" id="ProtNLM"/>
    </source>
</evidence>
<organism evidence="2 3">
    <name type="scientific">Chlorobium ferrooxidans DSM 13031</name>
    <dbReference type="NCBI Taxonomy" id="377431"/>
    <lineage>
        <taxon>Bacteria</taxon>
        <taxon>Pseudomonadati</taxon>
        <taxon>Chlorobiota</taxon>
        <taxon>Chlorobiia</taxon>
        <taxon>Chlorobiales</taxon>
        <taxon>Chlorobiaceae</taxon>
        <taxon>Chlorobium/Pelodictyon group</taxon>
        <taxon>Chlorobium</taxon>
    </lineage>
</organism>
<evidence type="ECO:0000313" key="3">
    <source>
        <dbReference type="Proteomes" id="UP000004162"/>
    </source>
</evidence>
<evidence type="ECO:0000313" key="2">
    <source>
        <dbReference type="EMBL" id="EAT58676.1"/>
    </source>
</evidence>
<proteinExistence type="predicted"/>
<evidence type="ECO:0000256" key="1">
    <source>
        <dbReference type="SAM" id="MobiDB-lite"/>
    </source>
</evidence>
<reference evidence="2 3" key="2">
    <citation type="submission" date="2006-07" db="EMBL/GenBank/DDBJ databases">
        <title>Sequencing of the draft genome and assembly of Chlorobium ferroxidans DSM 13031.</title>
        <authorList>
            <consortium name="US DOE Joint Genome Institute (JGI-PGF)"/>
            <person name="Copeland A."/>
            <person name="Lucas S."/>
            <person name="Lapidus A."/>
            <person name="Barry K."/>
            <person name="Glavina del Rio T."/>
            <person name="Dalin E."/>
            <person name="Tice H."/>
            <person name="Bruce D."/>
            <person name="Pitluck S."/>
            <person name="Richardson P."/>
        </authorList>
    </citation>
    <scope>NUCLEOTIDE SEQUENCE [LARGE SCALE GENOMIC DNA]</scope>
    <source>
        <strain evidence="2 3">DSM 13031</strain>
    </source>
</reference>
<dbReference type="AlphaFoldDB" id="Q0YQZ7"/>
<gene>
    <name evidence="2" type="ORF">CferDRAFT_0720</name>
</gene>
<dbReference type="Proteomes" id="UP000004162">
    <property type="component" value="Unassembled WGS sequence"/>
</dbReference>
<dbReference type="OrthoDB" id="505222at2"/>
<protein>
    <recommendedName>
        <fullName evidence="4">DUF4878 domain-containing protein</fullName>
    </recommendedName>
</protein>
<feature type="region of interest" description="Disordered" evidence="1">
    <location>
        <begin position="127"/>
        <end position="153"/>
    </location>
</feature>
<dbReference type="EMBL" id="AASE01000014">
    <property type="protein sequence ID" value="EAT58676.1"/>
    <property type="molecule type" value="Genomic_DNA"/>
</dbReference>
<reference evidence="2 3" key="1">
    <citation type="submission" date="2006-07" db="EMBL/GenBank/DDBJ databases">
        <title>Annotation of the draft genome assembly of Chlorobium ferroxidans DSM 13031.</title>
        <authorList>
            <consortium name="US DOE Joint Genome Institute (JGI-ORNL)"/>
            <person name="Larimer F."/>
            <person name="Land M."/>
            <person name="Hauser L."/>
        </authorList>
    </citation>
    <scope>NUCLEOTIDE SEQUENCE [LARGE SCALE GENOMIC DNA]</scope>
    <source>
        <strain evidence="2 3">DSM 13031</strain>
    </source>
</reference>
<dbReference type="RefSeq" id="WP_006366628.1">
    <property type="nucleotide sequence ID" value="NZ_AASE01000014.1"/>
</dbReference>
<keyword evidence="3" id="KW-1185">Reference proteome</keyword>
<accession>Q0YQZ7</accession>
<feature type="compositionally biased region" description="Polar residues" evidence="1">
    <location>
        <begin position="131"/>
        <end position="153"/>
    </location>
</feature>